<evidence type="ECO:0000313" key="10">
    <source>
        <dbReference type="Proteomes" id="UP000009168"/>
    </source>
</evidence>
<dbReference type="Pfam" id="PF17846">
    <property type="entry name" value="XRN_M"/>
    <property type="match status" value="1"/>
</dbReference>
<dbReference type="STRING" id="312017.I7MMX2"/>
<evidence type="ECO:0000313" key="9">
    <source>
        <dbReference type="EMBL" id="EAS07144.2"/>
    </source>
</evidence>
<dbReference type="GO" id="GO:0004534">
    <property type="term" value="F:5'-3' RNA exonuclease activity"/>
    <property type="evidence" value="ECO:0007669"/>
    <property type="project" value="TreeGrafter"/>
</dbReference>
<evidence type="ECO:0000256" key="3">
    <source>
        <dbReference type="ARBA" id="ARBA00022839"/>
    </source>
</evidence>
<dbReference type="Gene3D" id="3.40.50.12390">
    <property type="match status" value="2"/>
</dbReference>
<evidence type="ECO:0000259" key="8">
    <source>
        <dbReference type="Pfam" id="PF18129"/>
    </source>
</evidence>
<dbReference type="RefSeq" id="XP_001027386.2">
    <property type="nucleotide sequence ID" value="XM_001027386.3"/>
</dbReference>
<dbReference type="GO" id="GO:0000956">
    <property type="term" value="P:nuclear-transcribed mRNA catabolic process"/>
    <property type="evidence" value="ECO:0007669"/>
    <property type="project" value="TreeGrafter"/>
</dbReference>
<dbReference type="Pfam" id="PF03159">
    <property type="entry name" value="XRN_N"/>
    <property type="match status" value="1"/>
</dbReference>
<dbReference type="GO" id="GO:0003723">
    <property type="term" value="F:RNA binding"/>
    <property type="evidence" value="ECO:0007669"/>
    <property type="project" value="TreeGrafter"/>
</dbReference>
<keyword evidence="2" id="KW-0378">Hydrolase</keyword>
<feature type="region of interest" description="Disordered" evidence="5">
    <location>
        <begin position="1347"/>
        <end position="1438"/>
    </location>
</feature>
<dbReference type="Gene3D" id="1.25.40.1050">
    <property type="match status" value="1"/>
</dbReference>
<feature type="compositionally biased region" description="Basic and acidic residues" evidence="5">
    <location>
        <begin position="1533"/>
        <end position="1565"/>
    </location>
</feature>
<keyword evidence="3 9" id="KW-0269">Exonuclease</keyword>
<dbReference type="InterPro" id="IPR027073">
    <property type="entry name" value="5_3_exoribonuclease"/>
</dbReference>
<dbReference type="InParanoid" id="I7MMX2"/>
<evidence type="ECO:0000256" key="2">
    <source>
        <dbReference type="ARBA" id="ARBA00022801"/>
    </source>
</evidence>
<sequence>MGVPGFYSWLARRYPLILHQIKKGEVPNIDCFYLDMNGIIYKCSKDEGTVFKDLLLQRNIQEIFSMIFNYIDEMVNLVEPKKVLYLFLDGPCPRAKQNQQRTRRFQSAQSWKDLNDSLRNCGFLSEGETMKNNSISTGTEFMHDLNKQLHFYICKKFEQDPRWSNLEVFFSGSNVPGEGEHKIINFMHQYCSSQDYDPTTTHCIYGADADLIMLGLSTHIKYVSILREEMKFQPPVSRAAKRDRESVTFQMIYLNIVREYMELEYKMLWKKVKKLEFNIERVIDDFLLICCFIGNDFLPRLYCFNIREGQFEILIQIYKDYLVEADSYLNDNGHINWVGLQQIIQRIAEVELDFIGDKATDITKEYKRRIKHQSDKDQEIGDDEVPGVKKGNDKKNSSSEGENDEDDEDFEDEDDDDYDDDICDDNDEKDQEKNDQKNQVTFQQNFEKNLQEKKKEEDKIIKKEKDFINDLQENYKKDQFLGKSYYYQQKLNLDFKNFDDIKTLDLLITKYLEGLQFVLLYYYQGCPSWSWYFPFYYAPMTSDISLFLNYKAEHLSQEIVFDLSEPYPPMKQLMCIIHPENANLLPKPFAQLLTDPNSKLRSPVDYYPDKFTIDPYGGVFSHEYIVVLPFMDQKLIDDVYSSIDQVKTLTPQERERNQFGKNIKYKFDHNFAPITIQSTLPNYYKDFQVTLKVETFDIGKVYSPPTNPQGEALSRFPTLHAKQVIGCEIDKVEKGLQMKIRVKSDLTEADIVNKVRGKPKYDAYCKYPNCEKVQVTGFLTESTFKNIWKNKNLSILENLDYSEDSHHSFYLKIKDELSQTFYKKGGIIYNHSNPVIAILLKYTEGRRTLKGTIIENSDKYEEMFCPLDLLMKEQKIEKVIQVTKCDNIEKEFPIGCKVVIAQKGNLDGHTGIVTGYTKGKLAQELLVQLKTKPVYLTDNQLKFYSKDDEAFITLKFLSFKLQLSQDVLLDILDSFSIKIEPNLPSANKLPKMLDVGLNIIRRHLNEVVPELARINEASQNISGREKYQQFRELELSPSLVKLIIEYYNAYPKIFAFVAKLSQLRKKDKNANFYSGQIWSKEGQDPNIELVKLYIWLMKKKESQFCSSTVASKVMHSQKIEQLVKFQDEFVQTKLNIPQKDQTIHQIDANNAIPAVYSSKQYIYFKDQPFYHEVGDQVIYIGTYNTKNAPFGLQGTIVGIMDDKFEVVFIKPFIGGVNLGGRCPPQRGLVVQFDEIYNLQGWNNFLQNRDNSKENTLGWNGWVDEYKPQFREAIKSDKDLQNKQANNETQKLIGEIMHQPEANLKSETSDKPKTNVIAVIKKQTNGSKGTDTISEVTQEQASAQIAQQQQQGKVTIGPAPTTVPQKTEQKQQTQSTSPSKTETQKKPQKETVIYVKKSEVSQQQQVEQKQPSTQITQQEEKKESESVKQEKVEESQQQQIVQEAALQAQEVQIVKSDQIEVPKEDNSNQNENIQDVSEIEKLLQEQKQFQEEEQKHQILDVSEIEKQQTDVQEFEIPKECNLEEIEKQMLQDQFEHIKHQDQKDPEMLDVAKFEKEQMELAQKEAKGQNQESNKFQDDDKDDTQKLSRKQKKLKNKDITGFNPGQSAVQFKNREQVNQEKRMKRNEKRLMIQEQNLQYQQYQQYYQYLYLWQQQFIKQKTQEMEAFKRRQEEERINKSLAQLTNPVTEGESVNQDLINIQNALEQQNSKNSNLPQDIQMVDSSQIEQKLSENIIPQVPLTTIQQGNVRNEIVGNLTAEDLENFEELERQYLSSLNK</sequence>
<feature type="domain" description="5'-3' exoribonuclease 1 SH3-like" evidence="8">
    <location>
        <begin position="1171"/>
        <end position="1237"/>
    </location>
</feature>
<feature type="compositionally biased region" description="Low complexity" evidence="5">
    <location>
        <begin position="1399"/>
        <end position="1416"/>
    </location>
</feature>
<comment type="similarity">
    <text evidence="4">Belongs to the 5'-3' exonuclease family.</text>
</comment>
<dbReference type="GeneID" id="7842095"/>
<evidence type="ECO:0000256" key="4">
    <source>
        <dbReference type="ARBA" id="ARBA00038299"/>
    </source>
</evidence>
<keyword evidence="1" id="KW-0540">Nuclease</keyword>
<evidence type="ECO:0000256" key="1">
    <source>
        <dbReference type="ARBA" id="ARBA00022722"/>
    </source>
</evidence>
<name>I7MMX2_TETTS</name>
<feature type="domain" description="Xrn1 helical" evidence="7">
    <location>
        <begin position="277"/>
        <end position="665"/>
    </location>
</feature>
<accession>I7MMX2</accession>
<dbReference type="Gene3D" id="2.30.30.750">
    <property type="match status" value="1"/>
</dbReference>
<dbReference type="GO" id="GO:0005634">
    <property type="term" value="C:nucleus"/>
    <property type="evidence" value="ECO:0007669"/>
    <property type="project" value="TreeGrafter"/>
</dbReference>
<feature type="region of interest" description="Disordered" evidence="5">
    <location>
        <begin position="1533"/>
        <end position="1604"/>
    </location>
</feature>
<feature type="region of interest" description="Disordered" evidence="5">
    <location>
        <begin position="370"/>
        <end position="439"/>
    </location>
</feature>
<feature type="compositionally biased region" description="Basic and acidic residues" evidence="5">
    <location>
        <begin position="1573"/>
        <end position="1584"/>
    </location>
</feature>
<feature type="compositionally biased region" description="Basic and acidic residues" evidence="5">
    <location>
        <begin position="386"/>
        <end position="397"/>
    </location>
</feature>
<dbReference type="InterPro" id="IPR004859">
    <property type="entry name" value="Xrn1_N"/>
</dbReference>
<reference evidence="10" key="1">
    <citation type="journal article" date="2006" name="PLoS Biol.">
        <title>Macronuclear genome sequence of the ciliate Tetrahymena thermophila, a model eukaryote.</title>
        <authorList>
            <person name="Eisen J.A."/>
            <person name="Coyne R.S."/>
            <person name="Wu M."/>
            <person name="Wu D."/>
            <person name="Thiagarajan M."/>
            <person name="Wortman J.R."/>
            <person name="Badger J.H."/>
            <person name="Ren Q."/>
            <person name="Amedeo P."/>
            <person name="Jones K.M."/>
            <person name="Tallon L.J."/>
            <person name="Delcher A.L."/>
            <person name="Salzberg S.L."/>
            <person name="Silva J.C."/>
            <person name="Haas B.J."/>
            <person name="Majoros W.H."/>
            <person name="Farzad M."/>
            <person name="Carlton J.M."/>
            <person name="Smith R.K. Jr."/>
            <person name="Garg J."/>
            <person name="Pearlman R.E."/>
            <person name="Karrer K.M."/>
            <person name="Sun L."/>
            <person name="Manning G."/>
            <person name="Elde N.C."/>
            <person name="Turkewitz A.P."/>
            <person name="Asai D.J."/>
            <person name="Wilkes D.E."/>
            <person name="Wang Y."/>
            <person name="Cai H."/>
            <person name="Collins K."/>
            <person name="Stewart B.A."/>
            <person name="Lee S.R."/>
            <person name="Wilamowska K."/>
            <person name="Weinberg Z."/>
            <person name="Ruzzo W.L."/>
            <person name="Wloga D."/>
            <person name="Gaertig J."/>
            <person name="Frankel J."/>
            <person name="Tsao C.-C."/>
            <person name="Gorovsky M.A."/>
            <person name="Keeling P.J."/>
            <person name="Waller R.F."/>
            <person name="Patron N.J."/>
            <person name="Cherry J.M."/>
            <person name="Stover N.A."/>
            <person name="Krieger C.J."/>
            <person name="del Toro C."/>
            <person name="Ryder H.F."/>
            <person name="Williamson S.C."/>
            <person name="Barbeau R.A."/>
            <person name="Hamilton E.P."/>
            <person name="Orias E."/>
        </authorList>
    </citation>
    <scope>NUCLEOTIDE SEQUENCE [LARGE SCALE GENOMIC DNA]</scope>
    <source>
        <strain evidence="10">SB210</strain>
    </source>
</reference>
<feature type="compositionally biased region" description="Basic and acidic residues" evidence="5">
    <location>
        <begin position="1417"/>
        <end position="1433"/>
    </location>
</feature>
<evidence type="ECO:0000256" key="5">
    <source>
        <dbReference type="SAM" id="MobiDB-lite"/>
    </source>
</evidence>
<feature type="compositionally biased region" description="Low complexity" evidence="5">
    <location>
        <begin position="1363"/>
        <end position="1380"/>
    </location>
</feature>
<dbReference type="EMBL" id="GG662245">
    <property type="protein sequence ID" value="EAS07144.2"/>
    <property type="molecule type" value="Genomic_DNA"/>
</dbReference>
<dbReference type="PANTHER" id="PTHR12341:SF7">
    <property type="entry name" value="5'-3' EXORIBONUCLEASE 1"/>
    <property type="match status" value="1"/>
</dbReference>
<dbReference type="KEGG" id="tet:TTHERM_00645780"/>
<dbReference type="eggNOG" id="KOG2045">
    <property type="taxonomic scope" value="Eukaryota"/>
</dbReference>
<dbReference type="Proteomes" id="UP000009168">
    <property type="component" value="Unassembled WGS sequence"/>
</dbReference>
<protein>
    <submittedName>
        <fullName evidence="9">XRN 5'-3' exonuclease amine-terminal protein</fullName>
    </submittedName>
</protein>
<organism evidence="9 10">
    <name type="scientific">Tetrahymena thermophila (strain SB210)</name>
    <dbReference type="NCBI Taxonomy" id="312017"/>
    <lineage>
        <taxon>Eukaryota</taxon>
        <taxon>Sar</taxon>
        <taxon>Alveolata</taxon>
        <taxon>Ciliophora</taxon>
        <taxon>Intramacronucleata</taxon>
        <taxon>Oligohymenophorea</taxon>
        <taxon>Hymenostomatida</taxon>
        <taxon>Tetrahymenina</taxon>
        <taxon>Tetrahymenidae</taxon>
        <taxon>Tetrahymena</taxon>
    </lineage>
</organism>
<dbReference type="InterPro" id="IPR047008">
    <property type="entry name" value="XRN1_SH3_sf"/>
</dbReference>
<dbReference type="InterPro" id="IPR041385">
    <property type="entry name" value="SH3_12"/>
</dbReference>
<evidence type="ECO:0000259" key="6">
    <source>
        <dbReference type="Pfam" id="PF03159"/>
    </source>
</evidence>
<feature type="domain" description="Xrn1 N-terminal" evidence="6">
    <location>
        <begin position="1"/>
        <end position="229"/>
    </location>
</feature>
<gene>
    <name evidence="9" type="ORF">TTHERM_00645780</name>
</gene>
<keyword evidence="10" id="KW-1185">Reference proteome</keyword>
<dbReference type="OrthoDB" id="372487at2759"/>
<evidence type="ECO:0000259" key="7">
    <source>
        <dbReference type="Pfam" id="PF17846"/>
    </source>
</evidence>
<dbReference type="CDD" id="cd18673">
    <property type="entry name" value="PIN_XRN1-2-like"/>
    <property type="match status" value="1"/>
</dbReference>
<feature type="compositionally biased region" description="Acidic residues" evidence="5">
    <location>
        <begin position="401"/>
        <end position="429"/>
    </location>
</feature>
<dbReference type="PANTHER" id="PTHR12341">
    <property type="entry name" value="5'-&gt;3' EXORIBONUCLEASE"/>
    <property type="match status" value="1"/>
</dbReference>
<proteinExistence type="inferred from homology"/>
<dbReference type="InterPro" id="IPR041412">
    <property type="entry name" value="Xrn1_helical"/>
</dbReference>
<dbReference type="Pfam" id="PF18129">
    <property type="entry name" value="SH3_12"/>
    <property type="match status" value="1"/>
</dbReference>